<comment type="caution">
    <text evidence="1">The sequence shown here is derived from an EMBL/GenBank/DDBJ whole genome shotgun (WGS) entry which is preliminary data.</text>
</comment>
<sequence length="90" mass="10312">MSCLLGDLSGDFVFLYWILNGAWDTFLLLASTEINGNLKVSVFKTTNLSLFVARLRDFDRNVDAFNPWNFYYMLHSLNQFAEPRDVPAGP</sequence>
<dbReference type="AlphaFoldDB" id="A0AAN9KFL2"/>
<accession>A0AAN9KFL2</accession>
<name>A0AAN9KFL2_CANGL</name>
<gene>
    <name evidence="1" type="ORF">VNO77_33816</name>
</gene>
<dbReference type="EMBL" id="JAYMYQ010000008">
    <property type="protein sequence ID" value="KAK7315277.1"/>
    <property type="molecule type" value="Genomic_DNA"/>
</dbReference>
<evidence type="ECO:0000313" key="1">
    <source>
        <dbReference type="EMBL" id="KAK7315277.1"/>
    </source>
</evidence>
<evidence type="ECO:0000313" key="2">
    <source>
        <dbReference type="Proteomes" id="UP001367508"/>
    </source>
</evidence>
<protein>
    <submittedName>
        <fullName evidence="1">Uncharacterized protein</fullName>
    </submittedName>
</protein>
<organism evidence="1 2">
    <name type="scientific">Canavalia gladiata</name>
    <name type="common">Sword bean</name>
    <name type="synonym">Dolichos gladiatus</name>
    <dbReference type="NCBI Taxonomy" id="3824"/>
    <lineage>
        <taxon>Eukaryota</taxon>
        <taxon>Viridiplantae</taxon>
        <taxon>Streptophyta</taxon>
        <taxon>Embryophyta</taxon>
        <taxon>Tracheophyta</taxon>
        <taxon>Spermatophyta</taxon>
        <taxon>Magnoliopsida</taxon>
        <taxon>eudicotyledons</taxon>
        <taxon>Gunneridae</taxon>
        <taxon>Pentapetalae</taxon>
        <taxon>rosids</taxon>
        <taxon>fabids</taxon>
        <taxon>Fabales</taxon>
        <taxon>Fabaceae</taxon>
        <taxon>Papilionoideae</taxon>
        <taxon>50 kb inversion clade</taxon>
        <taxon>NPAAA clade</taxon>
        <taxon>indigoferoid/millettioid clade</taxon>
        <taxon>Phaseoleae</taxon>
        <taxon>Canavalia</taxon>
    </lineage>
</organism>
<keyword evidence="2" id="KW-1185">Reference proteome</keyword>
<reference evidence="1 2" key="1">
    <citation type="submission" date="2024-01" db="EMBL/GenBank/DDBJ databases">
        <title>The genomes of 5 underutilized Papilionoideae crops provide insights into root nodulation and disease resistanc.</title>
        <authorList>
            <person name="Jiang F."/>
        </authorList>
    </citation>
    <scope>NUCLEOTIDE SEQUENCE [LARGE SCALE GENOMIC DNA]</scope>
    <source>
        <strain evidence="1">LVBAO_FW01</strain>
        <tissue evidence="1">Leaves</tissue>
    </source>
</reference>
<proteinExistence type="predicted"/>
<dbReference type="Proteomes" id="UP001367508">
    <property type="component" value="Unassembled WGS sequence"/>
</dbReference>